<organism evidence="2 3">
    <name type="scientific">Phytophthora fragariae</name>
    <dbReference type="NCBI Taxonomy" id="53985"/>
    <lineage>
        <taxon>Eukaryota</taxon>
        <taxon>Sar</taxon>
        <taxon>Stramenopiles</taxon>
        <taxon>Oomycota</taxon>
        <taxon>Peronosporomycetes</taxon>
        <taxon>Peronosporales</taxon>
        <taxon>Peronosporaceae</taxon>
        <taxon>Phytophthora</taxon>
    </lineage>
</organism>
<sequence>MPETKASAARHGAQSPAATGGPPGKQSHNFHQRRAEARPTPVTGNGLSIWAKLALSAQAVTLRQNASERASCAMWRMEHGAVTIALKNIASICLQGWSVTAGCCASRAASFGAGASASTSGRGSGCSPRFLLGDAGIRSPPPRARRFIVGLRHIREIGPKRRLPRRRRLAQCRDRGPTGKGAGYRDEVTRVPIPRREMWKWKLPVISPLVQPQDLNKLWIKPSCRRIARATDSEPNVIYLWWYYIKEAEVAMVDTAGR</sequence>
<evidence type="ECO:0000313" key="2">
    <source>
        <dbReference type="EMBL" id="KAE9106938.1"/>
    </source>
</evidence>
<evidence type="ECO:0000256" key="1">
    <source>
        <dbReference type="SAM" id="MobiDB-lite"/>
    </source>
</evidence>
<reference evidence="2 3" key="1">
    <citation type="submission" date="2018-08" db="EMBL/GenBank/DDBJ databases">
        <title>Genomic investigation of the strawberry pathogen Phytophthora fragariae indicates pathogenicity is determined by transcriptional variation in three key races.</title>
        <authorList>
            <person name="Adams T.M."/>
            <person name="Armitage A.D."/>
            <person name="Sobczyk M.K."/>
            <person name="Bates H.J."/>
            <person name="Dunwell J.M."/>
            <person name="Nellist C.F."/>
            <person name="Harrison R.J."/>
        </authorList>
    </citation>
    <scope>NUCLEOTIDE SEQUENCE [LARGE SCALE GENOMIC DNA]</scope>
    <source>
        <strain evidence="2 3">NOV-71</strain>
    </source>
</reference>
<evidence type="ECO:0000313" key="3">
    <source>
        <dbReference type="Proteomes" id="UP000441208"/>
    </source>
</evidence>
<name>A0A6A3S0K5_9STRA</name>
<dbReference type="AlphaFoldDB" id="A0A6A3S0K5"/>
<dbReference type="EMBL" id="QXFZ01000721">
    <property type="protein sequence ID" value="KAE9106938.1"/>
    <property type="molecule type" value="Genomic_DNA"/>
</dbReference>
<accession>A0A6A3S0K5</accession>
<feature type="region of interest" description="Disordered" evidence="1">
    <location>
        <begin position="1"/>
        <end position="42"/>
    </location>
</feature>
<protein>
    <submittedName>
        <fullName evidence="2">Uncharacterized protein</fullName>
    </submittedName>
</protein>
<dbReference type="Proteomes" id="UP000441208">
    <property type="component" value="Unassembled WGS sequence"/>
</dbReference>
<gene>
    <name evidence="2" type="ORF">PF007_g13215</name>
</gene>
<comment type="caution">
    <text evidence="2">The sequence shown here is derived from an EMBL/GenBank/DDBJ whole genome shotgun (WGS) entry which is preliminary data.</text>
</comment>
<proteinExistence type="predicted"/>